<name>A0A699X3P9_TANCI</name>
<reference evidence="2" key="1">
    <citation type="journal article" date="2019" name="Sci. Rep.">
        <title>Draft genome of Tanacetum cinerariifolium, the natural source of mosquito coil.</title>
        <authorList>
            <person name="Yamashiro T."/>
            <person name="Shiraishi A."/>
            <person name="Satake H."/>
            <person name="Nakayama K."/>
        </authorList>
    </citation>
    <scope>NUCLEOTIDE SEQUENCE</scope>
</reference>
<organism evidence="2">
    <name type="scientific">Tanacetum cinerariifolium</name>
    <name type="common">Dalmatian daisy</name>
    <name type="synonym">Chrysanthemum cinerariifolium</name>
    <dbReference type="NCBI Taxonomy" id="118510"/>
    <lineage>
        <taxon>Eukaryota</taxon>
        <taxon>Viridiplantae</taxon>
        <taxon>Streptophyta</taxon>
        <taxon>Embryophyta</taxon>
        <taxon>Tracheophyta</taxon>
        <taxon>Spermatophyta</taxon>
        <taxon>Magnoliopsida</taxon>
        <taxon>eudicotyledons</taxon>
        <taxon>Gunneridae</taxon>
        <taxon>Pentapetalae</taxon>
        <taxon>asterids</taxon>
        <taxon>campanulids</taxon>
        <taxon>Asterales</taxon>
        <taxon>Asteraceae</taxon>
        <taxon>Asteroideae</taxon>
        <taxon>Anthemideae</taxon>
        <taxon>Anthemidinae</taxon>
        <taxon>Tanacetum</taxon>
    </lineage>
</organism>
<proteinExistence type="predicted"/>
<sequence length="72" mass="7743">MKIRERERAEEEARLLDSTVGRVVPLLPVAPTRSESESEASVKRLFDEGGNADQGNFAAGGGREAETGIATR</sequence>
<dbReference type="AlphaFoldDB" id="A0A699X3P9"/>
<accession>A0A699X3P9</accession>
<feature type="compositionally biased region" description="Basic and acidic residues" evidence="1">
    <location>
        <begin position="34"/>
        <end position="47"/>
    </location>
</feature>
<gene>
    <name evidence="2" type="ORF">Tci_925672</name>
</gene>
<feature type="region of interest" description="Disordered" evidence="1">
    <location>
        <begin position="30"/>
        <end position="72"/>
    </location>
</feature>
<protein>
    <submittedName>
        <fullName evidence="2">Uncharacterized protein</fullName>
    </submittedName>
</protein>
<feature type="non-terminal residue" evidence="2">
    <location>
        <position position="72"/>
    </location>
</feature>
<comment type="caution">
    <text evidence="2">The sequence shown here is derived from an EMBL/GenBank/DDBJ whole genome shotgun (WGS) entry which is preliminary data.</text>
</comment>
<dbReference type="EMBL" id="BKCJ011797505">
    <property type="protein sequence ID" value="GFD53703.1"/>
    <property type="molecule type" value="Genomic_DNA"/>
</dbReference>
<evidence type="ECO:0000313" key="2">
    <source>
        <dbReference type="EMBL" id="GFD53703.1"/>
    </source>
</evidence>
<evidence type="ECO:0000256" key="1">
    <source>
        <dbReference type="SAM" id="MobiDB-lite"/>
    </source>
</evidence>